<dbReference type="Pfam" id="PF01503">
    <property type="entry name" value="PRA-PH"/>
    <property type="match status" value="1"/>
</dbReference>
<dbReference type="EMBL" id="JXLP01000003">
    <property type="protein sequence ID" value="KIL79372.1"/>
    <property type="molecule type" value="Genomic_DNA"/>
</dbReference>
<organism evidence="2 3">
    <name type="scientific">Bacillus badius</name>
    <dbReference type="NCBI Taxonomy" id="1455"/>
    <lineage>
        <taxon>Bacteria</taxon>
        <taxon>Bacillati</taxon>
        <taxon>Bacillota</taxon>
        <taxon>Bacilli</taxon>
        <taxon>Bacillales</taxon>
        <taxon>Bacillaceae</taxon>
        <taxon>Pseudobacillus</taxon>
    </lineage>
</organism>
<proteinExistence type="predicted"/>
<evidence type="ECO:0000256" key="1">
    <source>
        <dbReference type="SAM" id="Coils"/>
    </source>
</evidence>
<name>A0ABR5AX98_BACBA</name>
<comment type="caution">
    <text evidence="2">The sequence shown here is derived from an EMBL/GenBank/DDBJ whole genome shotgun (WGS) entry which is preliminary data.</text>
</comment>
<reference evidence="2 3" key="1">
    <citation type="submission" date="2015-01" db="EMBL/GenBank/DDBJ databases">
        <title>Genome Assembly of Bacillus badius MTCC 1458.</title>
        <authorList>
            <person name="Verma A."/>
            <person name="Khatri I."/>
            <person name="Mual P."/>
            <person name="Subramanian S."/>
            <person name="Krishnamurthi S."/>
        </authorList>
    </citation>
    <scope>NUCLEOTIDE SEQUENCE [LARGE SCALE GENOMIC DNA]</scope>
    <source>
        <strain evidence="2 3">MTCC 1458</strain>
    </source>
</reference>
<sequence>MPIYNKLVRDRIPEIIAQSGKTSSTRILDEAEYIQEIRQKMNEELAEYKAAANDEEAMEELADMLELLHAAAVIHGADFNRLEAIREQKAEKRGGFRERIFLIEVEDD</sequence>
<evidence type="ECO:0000313" key="3">
    <source>
        <dbReference type="Proteomes" id="UP000031982"/>
    </source>
</evidence>
<dbReference type="InterPro" id="IPR038735">
    <property type="entry name" value="MSMEG_1276-like_NTP-PPase_dom"/>
</dbReference>
<evidence type="ECO:0008006" key="4">
    <source>
        <dbReference type="Google" id="ProtNLM"/>
    </source>
</evidence>
<gene>
    <name evidence="2" type="ORF">SD77_3238</name>
</gene>
<dbReference type="CDD" id="cd11532">
    <property type="entry name" value="NTP-PPase_COG4997"/>
    <property type="match status" value="1"/>
</dbReference>
<dbReference type="RefSeq" id="WP_041094634.1">
    <property type="nucleotide sequence ID" value="NZ_JARTHD010000018.1"/>
</dbReference>
<accession>A0ABR5AX98</accession>
<protein>
    <recommendedName>
        <fullName evidence="4">Phosphoribosyl-ATP pyrophosphohydrolase</fullName>
    </recommendedName>
</protein>
<keyword evidence="3" id="KW-1185">Reference proteome</keyword>
<dbReference type="SUPFAM" id="SSF101386">
    <property type="entry name" value="all-alpha NTP pyrophosphatases"/>
    <property type="match status" value="1"/>
</dbReference>
<evidence type="ECO:0000313" key="2">
    <source>
        <dbReference type="EMBL" id="KIL79372.1"/>
    </source>
</evidence>
<dbReference type="InterPro" id="IPR021130">
    <property type="entry name" value="PRib-ATP_PPHydrolase-like"/>
</dbReference>
<dbReference type="Proteomes" id="UP000031982">
    <property type="component" value="Unassembled WGS sequence"/>
</dbReference>
<feature type="coiled-coil region" evidence="1">
    <location>
        <begin position="31"/>
        <end position="58"/>
    </location>
</feature>
<keyword evidence="1" id="KW-0175">Coiled coil</keyword>